<feature type="transmembrane region" description="Helical" evidence="1">
    <location>
        <begin position="124"/>
        <end position="144"/>
    </location>
</feature>
<name>A0A660KS42_9ROSI</name>
<dbReference type="AlphaFoldDB" id="A0A660KS42"/>
<evidence type="ECO:0000313" key="3">
    <source>
        <dbReference type="Proteomes" id="UP000327013"/>
    </source>
</evidence>
<evidence type="ECO:0000313" key="2">
    <source>
        <dbReference type="EMBL" id="KAE8038125.1"/>
    </source>
</evidence>
<keyword evidence="3" id="KW-1185">Reference proteome</keyword>
<feature type="transmembrane region" description="Helical" evidence="1">
    <location>
        <begin position="206"/>
        <end position="234"/>
    </location>
</feature>
<dbReference type="Proteomes" id="UP000327013">
    <property type="component" value="Chromosome 4"/>
</dbReference>
<organism evidence="2 3">
    <name type="scientific">Carpinus fangiana</name>
    <dbReference type="NCBI Taxonomy" id="176857"/>
    <lineage>
        <taxon>Eukaryota</taxon>
        <taxon>Viridiplantae</taxon>
        <taxon>Streptophyta</taxon>
        <taxon>Embryophyta</taxon>
        <taxon>Tracheophyta</taxon>
        <taxon>Spermatophyta</taxon>
        <taxon>Magnoliopsida</taxon>
        <taxon>eudicotyledons</taxon>
        <taxon>Gunneridae</taxon>
        <taxon>Pentapetalae</taxon>
        <taxon>rosids</taxon>
        <taxon>fabids</taxon>
        <taxon>Fagales</taxon>
        <taxon>Betulaceae</taxon>
        <taxon>Carpinus</taxon>
    </lineage>
</organism>
<proteinExistence type="predicted"/>
<evidence type="ECO:0000256" key="1">
    <source>
        <dbReference type="SAM" id="Phobius"/>
    </source>
</evidence>
<dbReference type="PANTHER" id="PTHR33430:SF1">
    <property type="entry name" value="PGG DOMAIN-CONTAINING PROTEIN"/>
    <property type="match status" value="1"/>
</dbReference>
<keyword evidence="1" id="KW-1133">Transmembrane helix</keyword>
<dbReference type="EMBL" id="CM017324">
    <property type="protein sequence ID" value="KAE8038125.1"/>
    <property type="molecule type" value="Genomic_DNA"/>
</dbReference>
<reference evidence="2 3" key="1">
    <citation type="submission" date="2019-06" db="EMBL/GenBank/DDBJ databases">
        <title>A chromosomal-level reference genome of Carpinus fangiana (Coryloideae, Betulaceae).</title>
        <authorList>
            <person name="Yang X."/>
            <person name="Wang Z."/>
            <person name="Zhang L."/>
            <person name="Hao G."/>
            <person name="Liu J."/>
            <person name="Yang Y."/>
        </authorList>
    </citation>
    <scope>NUCLEOTIDE SEQUENCE [LARGE SCALE GENOMIC DNA]</scope>
    <source>
        <strain evidence="2">Cfa_2016G</strain>
        <tissue evidence="2">Leaf</tissue>
    </source>
</reference>
<dbReference type="OrthoDB" id="666653at2759"/>
<feature type="transmembrane region" description="Helical" evidence="1">
    <location>
        <begin position="246"/>
        <end position="266"/>
    </location>
</feature>
<feature type="transmembrane region" description="Helical" evidence="1">
    <location>
        <begin position="165"/>
        <end position="186"/>
    </location>
</feature>
<protein>
    <submittedName>
        <fullName evidence="2">Uncharacterized protein</fullName>
    </submittedName>
</protein>
<accession>A0A660KS42</accession>
<keyword evidence="1" id="KW-0812">Transmembrane</keyword>
<dbReference type="PANTHER" id="PTHR33430">
    <property type="entry name" value="MATERNAL EFFECT EMBRYO ARREST PROTEIN"/>
    <property type="match status" value="1"/>
</dbReference>
<sequence length="292" mass="32678">MGNFEREQYREPGNDAAILTYHVPIPKSIDQSAEVTMEEQMHGEAGAEVHHQTLFQSISGKSRPKWRTSNRAVLFPFKPLLNPIAFKKKSKKSKSRLKMLSLREDKLENGADTIEIHRQALDDLVNVNSLFTIAVFMGLSFINPSQQSLENRPECHADAGISKRLVVYEVVCFSLFLLSSLVAKTLKVCLSIYRKSDFQESWGLTFYRRVMLLLSAWGSILGCIFLTLSMVDVIQIKIGKLSCGSVYTVSAVGSLVSIIALALSIYAPAMMYAVHVCIKLDHQVTQTPELHP</sequence>
<keyword evidence="1" id="KW-0472">Membrane</keyword>
<gene>
    <name evidence="2" type="ORF">FH972_010667</name>
</gene>